<proteinExistence type="predicted"/>
<dbReference type="AlphaFoldDB" id="A0AB39XU77"/>
<name>A0AB39XU77_9BRAD</name>
<dbReference type="EMBL" id="CP165734">
    <property type="protein sequence ID" value="XDV61278.1"/>
    <property type="molecule type" value="Genomic_DNA"/>
</dbReference>
<dbReference type="InterPro" id="IPR021734">
    <property type="entry name" value="DUF3303"/>
</dbReference>
<accession>A0AB39XU77</accession>
<gene>
    <name evidence="1" type="ORF">AB8Z38_27290</name>
</gene>
<sequence length="103" mass="10963">MIEYTIRTAGLTHAENFAGAGALLAAFSKWKPEDGLTVHAFLSNLAGNGGYVFVETSDPKVIVSFVSKYNFWNEVNVVPVIEVSDAVPLTAASLAWAQSASKS</sequence>
<evidence type="ECO:0000313" key="1">
    <source>
        <dbReference type="EMBL" id="XDV61278.1"/>
    </source>
</evidence>
<dbReference type="RefSeq" id="WP_369726620.1">
    <property type="nucleotide sequence ID" value="NZ_CP165734.1"/>
</dbReference>
<dbReference type="Pfam" id="PF11746">
    <property type="entry name" value="DUF3303"/>
    <property type="match status" value="1"/>
</dbReference>
<protein>
    <submittedName>
        <fullName evidence="1">DUF3303 domain-containing protein</fullName>
    </submittedName>
</protein>
<organism evidence="1">
    <name type="scientific">Bradyrhizobium sp. LLZ17</name>
    <dbReference type="NCBI Taxonomy" id="3239388"/>
    <lineage>
        <taxon>Bacteria</taxon>
        <taxon>Pseudomonadati</taxon>
        <taxon>Pseudomonadota</taxon>
        <taxon>Alphaproteobacteria</taxon>
        <taxon>Hyphomicrobiales</taxon>
        <taxon>Nitrobacteraceae</taxon>
        <taxon>Bradyrhizobium</taxon>
    </lineage>
</organism>
<reference evidence="1" key="1">
    <citation type="submission" date="2024-08" db="EMBL/GenBank/DDBJ databases">
        <authorList>
            <person name="Chaddad Z."/>
            <person name="Lamrabet M."/>
            <person name="Bouhnik O."/>
            <person name="Alami S."/>
            <person name="Wipf D."/>
            <person name="Courty P.E."/>
            <person name="Missbah El Idrissi M."/>
        </authorList>
    </citation>
    <scope>NUCLEOTIDE SEQUENCE</scope>
    <source>
        <strain evidence="1">LLZ17</strain>
    </source>
</reference>